<keyword evidence="2" id="KW-1185">Reference proteome</keyword>
<feature type="non-terminal residue" evidence="1">
    <location>
        <position position="585"/>
    </location>
</feature>
<gene>
    <name evidence="1" type="ORF">SPELUC_LOCUS5700</name>
</gene>
<evidence type="ECO:0000313" key="1">
    <source>
        <dbReference type="EMBL" id="CAG8563457.1"/>
    </source>
</evidence>
<sequence>MTSKSKRGRKPGPIWDHFERGDLMNSKHFQAICSYCRDPILGVPERMLNHLKNTCRKIRKEVLDTLDNIKLNKKKHKRVRVNTSSSDEDGNITDPNQTPNNQPPNNQTLLLDNNQLIHQQLLRALISANVPFTFVENEEVKKLFKMLQPSYALPSRRWISTEILDNVHDEVEIEIQKFVDDSKFLTLSGNGWTNVSKRSLVNFIVTNEKRQSQIWKISDFLNQHHTGIIMFDAYKEVGMSLDDKWVGFVSDSGSNMAKARRMVDHDPELQGKIITVPCMAHQTNLLVKKIIKSKQFEPIISNMLHIINHFRNSNRALAKLRELEENENLTPKYPCITRWATFSKATETLLSTRNIKILESDKATLGHISVCWAWLRKIIDELSDDSNFLDFKDLMLDEIDNRWEKIYNPIFVITWFLHPHYHGKGIREERLLQLQEDAYSLFCLLYPDKDNDAFIDEWLMYQNYEKFFNKNLSLNRPSITQSPLRYWRTVFIHAPNLAEFACRLFSIPPNSATSERVWSLMGNIHTEQHNRLTPSKTAKMAKIAWYLKGKADKISSTSTINMLDKDDELDDCDYEVDEIISNLEE</sequence>
<organism evidence="1 2">
    <name type="scientific">Cetraspora pellucida</name>
    <dbReference type="NCBI Taxonomy" id="1433469"/>
    <lineage>
        <taxon>Eukaryota</taxon>
        <taxon>Fungi</taxon>
        <taxon>Fungi incertae sedis</taxon>
        <taxon>Mucoromycota</taxon>
        <taxon>Glomeromycotina</taxon>
        <taxon>Glomeromycetes</taxon>
        <taxon>Diversisporales</taxon>
        <taxon>Gigasporaceae</taxon>
        <taxon>Cetraspora</taxon>
    </lineage>
</organism>
<accession>A0ACA9M259</accession>
<proteinExistence type="predicted"/>
<comment type="caution">
    <text evidence="1">The sequence shown here is derived from an EMBL/GenBank/DDBJ whole genome shotgun (WGS) entry which is preliminary data.</text>
</comment>
<reference evidence="1" key="1">
    <citation type="submission" date="2021-06" db="EMBL/GenBank/DDBJ databases">
        <authorList>
            <person name="Kallberg Y."/>
            <person name="Tangrot J."/>
            <person name="Rosling A."/>
        </authorList>
    </citation>
    <scope>NUCLEOTIDE SEQUENCE</scope>
    <source>
        <strain evidence="1">28 12/20/2015</strain>
    </source>
</reference>
<evidence type="ECO:0000313" key="2">
    <source>
        <dbReference type="Proteomes" id="UP000789366"/>
    </source>
</evidence>
<dbReference type="EMBL" id="CAJVPW010006013">
    <property type="protein sequence ID" value="CAG8563457.1"/>
    <property type="molecule type" value="Genomic_DNA"/>
</dbReference>
<name>A0ACA9M259_9GLOM</name>
<protein>
    <submittedName>
        <fullName evidence="1">6166_t:CDS:1</fullName>
    </submittedName>
</protein>
<dbReference type="Proteomes" id="UP000789366">
    <property type="component" value="Unassembled WGS sequence"/>
</dbReference>